<dbReference type="SUPFAM" id="SSF54593">
    <property type="entry name" value="Glyoxalase/Bleomycin resistance protein/Dihydroxybiphenyl dioxygenase"/>
    <property type="match status" value="1"/>
</dbReference>
<reference evidence="4" key="8">
    <citation type="journal article" date="2021" name="Microbiol. Resour. Announc.">
        <title>Complete Genome Sequence of Sphingobium barthaii KK22, a High-Molecular-Weight Polycyclic Aromatic Hydrocarbon-Degrading Soil Bacterium.</title>
        <authorList>
            <person name="Mori J.F."/>
            <person name="Kanaly R.A."/>
        </authorList>
    </citation>
    <scope>NUCLEOTIDE SEQUENCE</scope>
    <source>
        <strain evidence="4">KK22</strain>
    </source>
</reference>
<reference evidence="7" key="6">
    <citation type="journal article" date="2019" name="Int. J. Syst. Evol. Microbiol.">
        <title>The Global Catalogue of Microorganisms (GCM) 10K type strain sequencing project: providing services to taxonomists for standard genome sequencing and annotation.</title>
        <authorList>
            <consortium name="The Broad Institute Genomics Platform"/>
            <consortium name="The Broad Institute Genome Sequencing Center for Infectious Disease"/>
            <person name="Wu L."/>
            <person name="Ma J."/>
        </authorList>
    </citation>
    <scope>NUCLEOTIDE SEQUENCE [LARGE SCALE GENOMIC DNA]</scope>
    <source>
        <strain evidence="7">CCM 7327</strain>
    </source>
</reference>
<dbReference type="InterPro" id="IPR004360">
    <property type="entry name" value="Glyas_Fos-R_dOase_dom"/>
</dbReference>
<protein>
    <submittedName>
        <fullName evidence="3">Glyoxalase</fullName>
    </submittedName>
    <submittedName>
        <fullName evidence="2">Lactoylglutathione lyase</fullName>
    </submittedName>
    <submittedName>
        <fullName evidence="4">VOC family protein</fullName>
    </submittedName>
</protein>
<evidence type="ECO:0000313" key="3">
    <source>
        <dbReference type="EMBL" id="GFZ95197.1"/>
    </source>
</evidence>
<evidence type="ECO:0000313" key="7">
    <source>
        <dbReference type="Proteomes" id="UP000628109"/>
    </source>
</evidence>
<evidence type="ECO:0000313" key="2">
    <source>
        <dbReference type="EMBL" id="GAY21584.1"/>
    </source>
</evidence>
<dbReference type="CDD" id="cd07262">
    <property type="entry name" value="VOC_like"/>
    <property type="match status" value="1"/>
</dbReference>
<dbReference type="PANTHER" id="PTHR35006:SF4">
    <property type="entry name" value="BLR7706 PROTEIN"/>
    <property type="match status" value="1"/>
</dbReference>
<dbReference type="RefSeq" id="WP_044662029.1">
    <property type="nucleotide sequence ID" value="NZ_BEWI01000031.1"/>
</dbReference>
<reference evidence="2 5" key="1">
    <citation type="journal article" date="2013" name="Biodegradation">
        <title>Occurrence of 4-tert-butylphenol (4-t-BP) biodegradation in an aquatic sample caused by the presence of Spirodela polyrrhiza and isolation of a 4-t-BP-utilizing bacterium.</title>
        <authorList>
            <person name="Ogata Y."/>
            <person name="Toyama T."/>
            <person name="Yu N."/>
            <person name="Wang X."/>
            <person name="Sei K."/>
            <person name="Ike M."/>
        </authorList>
    </citation>
    <scope>NUCLEOTIDE SEQUENCE [LARGE SCALE GENOMIC DNA]</scope>
    <source>
        <strain evidence="2 5">OMI</strain>
    </source>
</reference>
<name>A0A292ZFE4_SPHSA</name>
<reference evidence="2" key="5">
    <citation type="submission" date="2017-10" db="EMBL/GenBank/DDBJ databases">
        <authorList>
            <person name="Banno H."/>
            <person name="Chua N.-H."/>
        </authorList>
    </citation>
    <scope>NUCLEOTIDE SEQUENCE</scope>
    <source>
        <strain evidence="2">OMI</strain>
    </source>
</reference>
<dbReference type="Proteomes" id="UP000628109">
    <property type="component" value="Unassembled WGS sequence"/>
</dbReference>
<accession>A0A292ZFE4</accession>
<evidence type="ECO:0000259" key="1">
    <source>
        <dbReference type="PROSITE" id="PS51819"/>
    </source>
</evidence>
<reference evidence="6" key="7">
    <citation type="submission" date="2020-08" db="EMBL/GenBank/DDBJ databases">
        <title>Complete genome sequence of Sphingobium barthaii strain KK22, a high-molecular-weight polycyclic aromatic hydrocarbon-degrading soil bacterium.</title>
        <authorList>
            <person name="Mori J.F."/>
            <person name="Kanaly R.A."/>
        </authorList>
    </citation>
    <scope>NUCLEOTIDE SEQUENCE [LARGE SCALE GENOMIC DNA]</scope>
    <source>
        <strain evidence="6">KK22</strain>
    </source>
</reference>
<dbReference type="PANTHER" id="PTHR35006">
    <property type="entry name" value="GLYOXALASE FAMILY PROTEIN (AFU_ORTHOLOGUE AFUA_5G14830)"/>
    <property type="match status" value="1"/>
</dbReference>
<dbReference type="InterPro" id="IPR029068">
    <property type="entry name" value="Glyas_Bleomycin-R_OHBP_Dase"/>
</dbReference>
<gene>
    <name evidence="3" type="ORF">GCM10019071_27070</name>
    <name evidence="4" type="ORF">H5V43_04865</name>
    <name evidence="2" type="ORF">SFOMI_2133</name>
</gene>
<dbReference type="InterPro" id="IPR037523">
    <property type="entry name" value="VOC_core"/>
</dbReference>
<dbReference type="AlphaFoldDB" id="A0A292ZFE4"/>
<reference evidence="2 5" key="2">
    <citation type="journal article" date="2013" name="Environ. Sci. Technol.">
        <title>The 4-tert-butylphenol-utilizing bacterium Sphingobium fuliginis OMI can degrade bisphenols via phenolic ring hydroxylation and meta-cleavage pathway.</title>
        <authorList>
            <person name="Ogata Y."/>
            <person name="Goda S."/>
            <person name="Toyama T."/>
            <person name="Sei K."/>
            <person name="Ike M."/>
        </authorList>
    </citation>
    <scope>NUCLEOTIDE SEQUENCE [LARGE SCALE GENOMIC DNA]</scope>
    <source>
        <strain evidence="2 5">OMI</strain>
    </source>
</reference>
<keyword evidence="7" id="KW-1185">Reference proteome</keyword>
<dbReference type="KEGG" id="sbar:H5V43_04865"/>
<dbReference type="EMBL" id="CP060035">
    <property type="protein sequence ID" value="QOT72474.1"/>
    <property type="molecule type" value="Genomic_DNA"/>
</dbReference>
<evidence type="ECO:0000313" key="6">
    <source>
        <dbReference type="Proteomes" id="UP000593663"/>
    </source>
</evidence>
<reference evidence="3" key="9">
    <citation type="submission" date="2024-05" db="EMBL/GenBank/DDBJ databases">
        <authorList>
            <person name="Sun Q."/>
            <person name="Sedlacek I."/>
        </authorList>
    </citation>
    <scope>NUCLEOTIDE SEQUENCE</scope>
    <source>
        <strain evidence="3">CCM 7327</strain>
    </source>
</reference>
<sequence>MIDHIGFAVSDAGRSRDFYDELLGAIGLRRLRTVAAAENGSGGDAHGYGRDEDAFFWFGDNEAVGEGTHVAFRVENRAMVHAFHAAGLRAGGKDNGAPGLRPRYGASYYAAFILDPDGINVEAVCYAMEEPSASVDGDAP</sequence>
<dbReference type="Pfam" id="PF00903">
    <property type="entry name" value="Glyoxalase"/>
    <property type="match status" value="1"/>
</dbReference>
<organism evidence="2 5">
    <name type="scientific">Sphingobium fuliginis (strain ATCC 27551)</name>
    <dbReference type="NCBI Taxonomy" id="336203"/>
    <lineage>
        <taxon>Bacteria</taxon>
        <taxon>Pseudomonadati</taxon>
        <taxon>Pseudomonadota</taxon>
        <taxon>Alphaproteobacteria</taxon>
        <taxon>Sphingomonadales</taxon>
        <taxon>Sphingomonadaceae</taxon>
        <taxon>Sphingobium</taxon>
    </lineage>
</organism>
<reference evidence="3" key="3">
    <citation type="journal article" date="2014" name="Int. J. Syst. Evol. Microbiol.">
        <title>Complete genome of a new Firmicutes species belonging to the dominant human colonic microbiota ('Ruminococcus bicirculans') reveals two chromosomes and a selective capacity to utilize plant glucans.</title>
        <authorList>
            <consortium name="NISC Comparative Sequencing Program"/>
            <person name="Wegmann U."/>
            <person name="Louis P."/>
            <person name="Goesmann A."/>
            <person name="Henrissat B."/>
            <person name="Duncan S.H."/>
            <person name="Flint H.J."/>
        </authorList>
    </citation>
    <scope>NUCLEOTIDE SEQUENCE</scope>
    <source>
        <strain evidence="3">CCM 7327</strain>
    </source>
</reference>
<proteinExistence type="predicted"/>
<dbReference type="EMBL" id="BEWI01000031">
    <property type="protein sequence ID" value="GAY21584.1"/>
    <property type="molecule type" value="Genomic_DNA"/>
</dbReference>
<evidence type="ECO:0000313" key="5">
    <source>
        <dbReference type="Proteomes" id="UP000221538"/>
    </source>
</evidence>
<keyword evidence="2" id="KW-0456">Lyase</keyword>
<dbReference type="Gene3D" id="3.10.180.10">
    <property type="entry name" value="2,3-Dihydroxybiphenyl 1,2-Dioxygenase, domain 1"/>
    <property type="match status" value="1"/>
</dbReference>
<dbReference type="PROSITE" id="PS51819">
    <property type="entry name" value="VOC"/>
    <property type="match status" value="1"/>
</dbReference>
<feature type="domain" description="VOC" evidence="1">
    <location>
        <begin position="1"/>
        <end position="126"/>
    </location>
</feature>
<dbReference type="GO" id="GO:0016829">
    <property type="term" value="F:lyase activity"/>
    <property type="evidence" value="ECO:0007669"/>
    <property type="project" value="UniProtKB-KW"/>
</dbReference>
<dbReference type="Proteomes" id="UP000221538">
    <property type="component" value="Unassembled WGS sequence"/>
</dbReference>
<reference evidence="2" key="4">
    <citation type="submission" date="2017-10" db="EMBL/GenBank/DDBJ databases">
        <title>Bioaugmenting a lab-scale membrane bioreactor with Sphingobium fuliginis OMI to degrade 4-tert-butylphenol.</title>
        <authorList>
            <person name="Takada K."/>
            <person name="Shiba T."/>
            <person name="Soda S."/>
            <person name="Inoue D."/>
            <person name="Miyake M."/>
            <person name="Eguchi M."/>
            <person name="Ike M."/>
        </authorList>
    </citation>
    <scope>NUCLEOTIDE SEQUENCE</scope>
    <source>
        <strain evidence="2">OMI</strain>
    </source>
</reference>
<evidence type="ECO:0000313" key="4">
    <source>
        <dbReference type="EMBL" id="QOT72474.1"/>
    </source>
</evidence>
<dbReference type="EMBL" id="BMDU01000005">
    <property type="protein sequence ID" value="GFZ95197.1"/>
    <property type="molecule type" value="Genomic_DNA"/>
</dbReference>
<dbReference type="Proteomes" id="UP000593663">
    <property type="component" value="Chromosome 1"/>
</dbReference>